<feature type="domain" description="DUF6598" evidence="1">
    <location>
        <begin position="114"/>
        <end position="339"/>
    </location>
</feature>
<organism evidence="2 3">
    <name type="scientific">Aegilops tauschii subsp. strangulata</name>
    <name type="common">Goatgrass</name>
    <dbReference type="NCBI Taxonomy" id="200361"/>
    <lineage>
        <taxon>Eukaryota</taxon>
        <taxon>Viridiplantae</taxon>
        <taxon>Streptophyta</taxon>
        <taxon>Embryophyta</taxon>
        <taxon>Tracheophyta</taxon>
        <taxon>Spermatophyta</taxon>
        <taxon>Magnoliopsida</taxon>
        <taxon>Liliopsida</taxon>
        <taxon>Poales</taxon>
        <taxon>Poaceae</taxon>
        <taxon>BOP clade</taxon>
        <taxon>Pooideae</taxon>
        <taxon>Triticodae</taxon>
        <taxon>Triticeae</taxon>
        <taxon>Triticinae</taxon>
        <taxon>Aegilops</taxon>
    </lineage>
</organism>
<reference evidence="2" key="5">
    <citation type="journal article" date="2021" name="G3 (Bethesda)">
        <title>Aegilops tauschii genome assembly Aet v5.0 features greater sequence contiguity and improved annotation.</title>
        <authorList>
            <person name="Wang L."/>
            <person name="Zhu T."/>
            <person name="Rodriguez J.C."/>
            <person name="Deal K.R."/>
            <person name="Dubcovsky J."/>
            <person name="McGuire P.E."/>
            <person name="Lux T."/>
            <person name="Spannagl M."/>
            <person name="Mayer K.F.X."/>
            <person name="Baldrich P."/>
            <person name="Meyers B.C."/>
            <person name="Huo N."/>
            <person name="Gu Y.Q."/>
            <person name="Zhou H."/>
            <person name="Devos K.M."/>
            <person name="Bennetzen J.L."/>
            <person name="Unver T."/>
            <person name="Budak H."/>
            <person name="Gulick P.J."/>
            <person name="Galiba G."/>
            <person name="Kalapos B."/>
            <person name="Nelson D.R."/>
            <person name="Li P."/>
            <person name="You F.M."/>
            <person name="Luo M.C."/>
            <person name="Dvorak J."/>
        </authorList>
    </citation>
    <scope>NUCLEOTIDE SEQUENCE [LARGE SCALE GENOMIC DNA]</scope>
    <source>
        <strain evidence="2">cv. AL8/78</strain>
    </source>
</reference>
<reference evidence="2" key="3">
    <citation type="journal article" date="2017" name="Nature">
        <title>Genome sequence of the progenitor of the wheat D genome Aegilops tauschii.</title>
        <authorList>
            <person name="Luo M.C."/>
            <person name="Gu Y.Q."/>
            <person name="Puiu D."/>
            <person name="Wang H."/>
            <person name="Twardziok S.O."/>
            <person name="Deal K.R."/>
            <person name="Huo N."/>
            <person name="Zhu T."/>
            <person name="Wang L."/>
            <person name="Wang Y."/>
            <person name="McGuire P.E."/>
            <person name="Liu S."/>
            <person name="Long H."/>
            <person name="Ramasamy R.K."/>
            <person name="Rodriguez J.C."/>
            <person name="Van S.L."/>
            <person name="Yuan L."/>
            <person name="Wang Z."/>
            <person name="Xia Z."/>
            <person name="Xiao L."/>
            <person name="Anderson O.D."/>
            <person name="Ouyang S."/>
            <person name="Liang Y."/>
            <person name="Zimin A.V."/>
            <person name="Pertea G."/>
            <person name="Qi P."/>
            <person name="Bennetzen J.L."/>
            <person name="Dai X."/>
            <person name="Dawson M.W."/>
            <person name="Muller H.G."/>
            <person name="Kugler K."/>
            <person name="Rivarola-Duarte L."/>
            <person name="Spannagl M."/>
            <person name="Mayer K.F.X."/>
            <person name="Lu F.H."/>
            <person name="Bevan M.W."/>
            <person name="Leroy P."/>
            <person name="Li P."/>
            <person name="You F.M."/>
            <person name="Sun Q."/>
            <person name="Liu Z."/>
            <person name="Lyons E."/>
            <person name="Wicker T."/>
            <person name="Salzberg S.L."/>
            <person name="Devos K.M."/>
            <person name="Dvorak J."/>
        </authorList>
    </citation>
    <scope>NUCLEOTIDE SEQUENCE [LARGE SCALE GENOMIC DNA]</scope>
    <source>
        <strain evidence="2">cv. AL8/78</strain>
    </source>
</reference>
<sequence length="344" mass="38604">PPASPIPLFLPPPPGPIAAARSPAYSGLPRRRRCEASRDLFLDFANALVSPKLAPLCPSGGSPRLPGVTLDSSPQLPRILCIVFPARLEPMMFRKPTEECLLYEENCKHFPQHMLQFFSLTLAECSSNNGLIQLYGYIAARDGRDRMLNYVLNHSRDDPVIVQQRSLIQMTGPKRGIEMYSPVFIEFDLRVKNGGQEEDDLQLIDGAIACYDQKPWRPIKHRINGKCGTVDISLAYVEHAVEATIEVVVSEVHSGFSLSLSSLIYIMENYEEIPLFHGTIDQSRGLRRFVVAVTSGTVMKLKFRFGSNNVERCCSFKAKLHGCVRRQIKHELASITVKVYWSTI</sequence>
<dbReference type="Pfam" id="PF20241">
    <property type="entry name" value="DUF6598"/>
    <property type="match status" value="1"/>
</dbReference>
<protein>
    <recommendedName>
        <fullName evidence="1">DUF6598 domain-containing protein</fullName>
    </recommendedName>
</protein>
<dbReference type="Gramene" id="AET6Gv20763000.4">
    <property type="protein sequence ID" value="AET6Gv20763000.4"/>
    <property type="gene ID" value="AET6Gv20763000"/>
</dbReference>
<reference evidence="3" key="1">
    <citation type="journal article" date="2014" name="Science">
        <title>Ancient hybridizations among the ancestral genomes of bread wheat.</title>
        <authorList>
            <consortium name="International Wheat Genome Sequencing Consortium,"/>
            <person name="Marcussen T."/>
            <person name="Sandve S.R."/>
            <person name="Heier L."/>
            <person name="Spannagl M."/>
            <person name="Pfeifer M."/>
            <person name="Jakobsen K.S."/>
            <person name="Wulff B.B."/>
            <person name="Steuernagel B."/>
            <person name="Mayer K.F."/>
            <person name="Olsen O.A."/>
        </authorList>
    </citation>
    <scope>NUCLEOTIDE SEQUENCE [LARGE SCALE GENOMIC DNA]</scope>
    <source>
        <strain evidence="3">cv. AL8/78</strain>
    </source>
</reference>
<keyword evidence="3" id="KW-1185">Reference proteome</keyword>
<reference evidence="3" key="2">
    <citation type="journal article" date="2017" name="Nat. Plants">
        <title>The Aegilops tauschii genome reveals multiple impacts of transposons.</title>
        <authorList>
            <person name="Zhao G."/>
            <person name="Zou C."/>
            <person name="Li K."/>
            <person name="Wang K."/>
            <person name="Li T."/>
            <person name="Gao L."/>
            <person name="Zhang X."/>
            <person name="Wang H."/>
            <person name="Yang Z."/>
            <person name="Liu X."/>
            <person name="Jiang W."/>
            <person name="Mao L."/>
            <person name="Kong X."/>
            <person name="Jiao Y."/>
            <person name="Jia J."/>
        </authorList>
    </citation>
    <scope>NUCLEOTIDE SEQUENCE [LARGE SCALE GENOMIC DNA]</scope>
    <source>
        <strain evidence="3">cv. AL8/78</strain>
    </source>
</reference>
<evidence type="ECO:0000313" key="3">
    <source>
        <dbReference type="Proteomes" id="UP000015105"/>
    </source>
</evidence>
<name>A0A453PKD6_AEGTS</name>
<dbReference type="EnsemblPlants" id="AET6Gv20763000.4">
    <property type="protein sequence ID" value="AET6Gv20763000.4"/>
    <property type="gene ID" value="AET6Gv20763000"/>
</dbReference>
<evidence type="ECO:0000313" key="2">
    <source>
        <dbReference type="EnsemblPlants" id="AET6Gv20763000.4"/>
    </source>
</evidence>
<proteinExistence type="predicted"/>
<dbReference type="InterPro" id="IPR046533">
    <property type="entry name" value="DUF6598"/>
</dbReference>
<dbReference type="PANTHER" id="PTHR33065:SF193">
    <property type="entry name" value="DUF6598 DOMAIN-CONTAINING PROTEIN"/>
    <property type="match status" value="1"/>
</dbReference>
<dbReference type="PANTHER" id="PTHR33065">
    <property type="entry name" value="OS07G0486400 PROTEIN"/>
    <property type="match status" value="1"/>
</dbReference>
<evidence type="ECO:0000259" key="1">
    <source>
        <dbReference type="Pfam" id="PF20241"/>
    </source>
</evidence>
<dbReference type="Proteomes" id="UP000015105">
    <property type="component" value="Chromosome 6D"/>
</dbReference>
<dbReference type="AlphaFoldDB" id="A0A453PKD6"/>
<reference evidence="2" key="4">
    <citation type="submission" date="2019-03" db="UniProtKB">
        <authorList>
            <consortium name="EnsemblPlants"/>
        </authorList>
    </citation>
    <scope>IDENTIFICATION</scope>
</reference>
<accession>A0A453PKD6</accession>